<reference evidence="2 3" key="1">
    <citation type="submission" date="2016-10" db="EMBL/GenBank/DDBJ databases">
        <authorList>
            <person name="Varghese N."/>
            <person name="Submissions S."/>
        </authorList>
    </citation>
    <scope>NUCLEOTIDE SEQUENCE [LARGE SCALE GENOMIC DNA]</scope>
    <source>
        <strain evidence="2 3">PL 12/M</strain>
    </source>
</reference>
<evidence type="ECO:0000313" key="3">
    <source>
        <dbReference type="Proteomes" id="UP000199259"/>
    </source>
</evidence>
<evidence type="ECO:0000259" key="1">
    <source>
        <dbReference type="Pfam" id="PF13643"/>
    </source>
</evidence>
<dbReference type="Proteomes" id="UP000199259">
    <property type="component" value="Unassembled WGS sequence"/>
</dbReference>
<gene>
    <name evidence="2" type="ORF">SAMN04488589_1731</name>
</gene>
<dbReference type="InterPro" id="IPR025285">
    <property type="entry name" value="DUF4145"/>
</dbReference>
<comment type="caution">
    <text evidence="2">The sequence shown here is derived from an EMBL/GenBank/DDBJ whole genome shotgun (WGS) entry which is preliminary data.</text>
</comment>
<dbReference type="EMBL" id="FNCA01000005">
    <property type="protein sequence ID" value="SDF93422.1"/>
    <property type="molecule type" value="Genomic_DNA"/>
</dbReference>
<keyword evidence="3" id="KW-1185">Reference proteome</keyword>
<protein>
    <recommendedName>
        <fullName evidence="1">DUF4145 domain-containing protein</fullName>
    </recommendedName>
</protein>
<sequence length="219" mass="25123">MNNCVPEYKKDAFNCPHCGVFAHQKWSFIYADELCKSSFIFTLLERKGKFNIQDTKICVCQRCLEHSLWIKMKMVYPISSSAPLPTSQMPEDVKAEFEEARRVLEISPRSACALLRLSIQKLMPYIGGSGKNINNDIKTLVDSGIPKDIQQSLDCVRVIGNESVHPGTMDLRDDLEMAQDLFHLVNRIVEYTMSSSVHEKVYNKLPRKQLDYIEKRNST</sequence>
<dbReference type="Pfam" id="PF13643">
    <property type="entry name" value="DUF4145"/>
    <property type="match status" value="1"/>
</dbReference>
<feature type="domain" description="DUF4145" evidence="1">
    <location>
        <begin position="98"/>
        <end position="182"/>
    </location>
</feature>
<name>A0A7Z7B065_9EURY</name>
<evidence type="ECO:0000313" key="2">
    <source>
        <dbReference type="EMBL" id="SDF93422.1"/>
    </source>
</evidence>
<dbReference type="AlphaFoldDB" id="A0A7Z7B065"/>
<accession>A0A7Z7B065</accession>
<proteinExistence type="predicted"/>
<organism evidence="2 3">
    <name type="scientific">Methanolobus vulcani</name>
    <dbReference type="NCBI Taxonomy" id="38026"/>
    <lineage>
        <taxon>Archaea</taxon>
        <taxon>Methanobacteriati</taxon>
        <taxon>Methanobacteriota</taxon>
        <taxon>Stenosarchaea group</taxon>
        <taxon>Methanomicrobia</taxon>
        <taxon>Methanosarcinales</taxon>
        <taxon>Methanosarcinaceae</taxon>
        <taxon>Methanolobus</taxon>
    </lineage>
</organism>